<keyword evidence="10" id="KW-0408">Iron</keyword>
<accession>A0A1S2CWU0</accession>
<evidence type="ECO:0000256" key="2">
    <source>
        <dbReference type="ARBA" id="ARBA00007543"/>
    </source>
</evidence>
<dbReference type="GO" id="GO:0070069">
    <property type="term" value="C:cytochrome complex"/>
    <property type="evidence" value="ECO:0007669"/>
    <property type="project" value="TreeGrafter"/>
</dbReference>
<feature type="transmembrane region" description="Helical" evidence="12">
    <location>
        <begin position="334"/>
        <end position="362"/>
    </location>
</feature>
<dbReference type="GO" id="GO:0005886">
    <property type="term" value="C:plasma membrane"/>
    <property type="evidence" value="ECO:0007669"/>
    <property type="project" value="UniProtKB-SubCell"/>
</dbReference>
<evidence type="ECO:0000256" key="12">
    <source>
        <dbReference type="SAM" id="Phobius"/>
    </source>
</evidence>
<gene>
    <name evidence="13" type="ORF">BJD16_02675</name>
</gene>
<feature type="transmembrane region" description="Helical" evidence="12">
    <location>
        <begin position="121"/>
        <end position="141"/>
    </location>
</feature>
<evidence type="ECO:0000256" key="9">
    <source>
        <dbReference type="ARBA" id="ARBA00022989"/>
    </source>
</evidence>
<keyword evidence="6 12" id="KW-0812">Transmembrane</keyword>
<keyword evidence="9 12" id="KW-1133">Transmembrane helix</keyword>
<comment type="subcellular location">
    <subcellularLocation>
        <location evidence="1">Cell membrane</location>
        <topology evidence="1">Multi-pass membrane protein</topology>
    </subcellularLocation>
</comment>
<keyword evidence="11 12" id="KW-0472">Membrane</keyword>
<dbReference type="STRING" id="646.BJD16_02675"/>
<evidence type="ECO:0000256" key="3">
    <source>
        <dbReference type="ARBA" id="ARBA00022448"/>
    </source>
</evidence>
<organism evidence="13 14">
    <name type="scientific">Aeromonas sobria</name>
    <dbReference type="NCBI Taxonomy" id="646"/>
    <lineage>
        <taxon>Bacteria</taxon>
        <taxon>Pseudomonadati</taxon>
        <taxon>Pseudomonadota</taxon>
        <taxon>Gammaproteobacteria</taxon>
        <taxon>Aeromonadales</taxon>
        <taxon>Aeromonadaceae</taxon>
        <taxon>Aeromonas</taxon>
    </lineage>
</organism>
<dbReference type="GO" id="GO:0009055">
    <property type="term" value="F:electron transfer activity"/>
    <property type="evidence" value="ECO:0007669"/>
    <property type="project" value="TreeGrafter"/>
</dbReference>
<feature type="transmembrane region" description="Helical" evidence="12">
    <location>
        <begin position="83"/>
        <end position="101"/>
    </location>
</feature>
<proteinExistence type="inferred from homology"/>
<comment type="caution">
    <text evidence="13">The sequence shown here is derived from an EMBL/GenBank/DDBJ whole genome shotgun (WGS) entry which is preliminary data.</text>
</comment>
<dbReference type="EMBL" id="MKFU01000012">
    <property type="protein sequence ID" value="OHY93180.1"/>
    <property type="molecule type" value="Genomic_DNA"/>
</dbReference>
<evidence type="ECO:0000256" key="1">
    <source>
        <dbReference type="ARBA" id="ARBA00004651"/>
    </source>
</evidence>
<reference evidence="13 14" key="1">
    <citation type="submission" date="2016-09" db="EMBL/GenBank/DDBJ databases">
        <title>Draft Genome Sequence of Aeromonas sobria Strain 08005, Isolated from Sick Rana catesbeiana.</title>
        <authorList>
            <person name="Yang Q."/>
        </authorList>
    </citation>
    <scope>NUCLEOTIDE SEQUENCE [LARGE SCALE GENOMIC DNA]</scope>
    <source>
        <strain evidence="13 14">08005</strain>
    </source>
</reference>
<keyword evidence="7" id="KW-0479">Metal-binding</keyword>
<feature type="transmembrane region" description="Helical" evidence="12">
    <location>
        <begin position="200"/>
        <end position="220"/>
    </location>
</feature>
<protein>
    <submittedName>
        <fullName evidence="13">Cytochrome d ubiquinol oxidase subunit II</fullName>
    </submittedName>
</protein>
<evidence type="ECO:0000256" key="10">
    <source>
        <dbReference type="ARBA" id="ARBA00023004"/>
    </source>
</evidence>
<name>A0A1S2CWU0_AERSO</name>
<evidence type="ECO:0000256" key="7">
    <source>
        <dbReference type="ARBA" id="ARBA00022723"/>
    </source>
</evidence>
<dbReference type="Pfam" id="PF02322">
    <property type="entry name" value="Cyt_bd_oxida_II"/>
    <property type="match status" value="1"/>
</dbReference>
<dbReference type="PANTHER" id="PTHR43141:SF5">
    <property type="entry name" value="CYTOCHROME BD-I UBIQUINOL OXIDASE SUBUNIT 2"/>
    <property type="match status" value="1"/>
</dbReference>
<evidence type="ECO:0000313" key="13">
    <source>
        <dbReference type="EMBL" id="OHY93180.1"/>
    </source>
</evidence>
<feature type="transmembrane region" description="Helical" evidence="12">
    <location>
        <begin position="264"/>
        <end position="285"/>
    </location>
</feature>
<sequence>MDYATLKLIWWGLVLFMMVAFIVMDGFDLGIAMLLPVVSKDDADRRLVINSVGPVWEGNQVWLIAGAGALFAAWPLVYAAAFSALYIPMVVLLLGLFLRPVGFDYRSKLADPVWRRWWDRALVAGGLVPTLIFGAAIGLVMEGLPFRFDEGLRLHYGAFNFHWGWLLSVLATAISLLLLHGASFLQAKVTGTPALRSRGLAILLAPLVTLCYLLAGWHLVELPGYQLSGLGTQPFDPNAAITPLMKGVIPQSNGWLQNYLDYPLLWLVPVIGALAPLVSGIAAWLERGRIALLASGLACATMLCSVAIALFPFVLPSSLDAVSSLTLWDSTSSYKTLAIMFGIVLVLLPVNLGYTGWVYRVVRGKLDRARIKRDSHQLY</sequence>
<dbReference type="InterPro" id="IPR003317">
    <property type="entry name" value="Cyt-d_oxidase_su2"/>
</dbReference>
<feature type="transmembrane region" description="Helical" evidence="12">
    <location>
        <begin position="161"/>
        <end position="179"/>
    </location>
</feature>
<dbReference type="GO" id="GO:0019646">
    <property type="term" value="P:aerobic electron transport chain"/>
    <property type="evidence" value="ECO:0007669"/>
    <property type="project" value="TreeGrafter"/>
</dbReference>
<dbReference type="NCBIfam" id="TIGR00203">
    <property type="entry name" value="cydB"/>
    <property type="match status" value="1"/>
</dbReference>
<dbReference type="RefSeq" id="WP_042018893.1">
    <property type="nucleotide sequence ID" value="NZ_CDBW01000006.1"/>
</dbReference>
<keyword evidence="5" id="KW-0349">Heme</keyword>
<dbReference type="GO" id="GO:0046872">
    <property type="term" value="F:metal ion binding"/>
    <property type="evidence" value="ECO:0007669"/>
    <property type="project" value="UniProtKB-KW"/>
</dbReference>
<keyword evidence="8" id="KW-0249">Electron transport</keyword>
<dbReference type="GO" id="GO:0016682">
    <property type="term" value="F:oxidoreductase activity, acting on diphenols and related substances as donors, oxygen as acceptor"/>
    <property type="evidence" value="ECO:0007669"/>
    <property type="project" value="TreeGrafter"/>
</dbReference>
<keyword evidence="3" id="KW-0813">Transport</keyword>
<dbReference type="PIRSF" id="PIRSF000267">
    <property type="entry name" value="Cyt_oxidse_sub2"/>
    <property type="match status" value="1"/>
</dbReference>
<evidence type="ECO:0000256" key="4">
    <source>
        <dbReference type="ARBA" id="ARBA00022475"/>
    </source>
</evidence>
<keyword evidence="4" id="KW-1003">Cell membrane</keyword>
<evidence type="ECO:0000256" key="11">
    <source>
        <dbReference type="ARBA" id="ARBA00023136"/>
    </source>
</evidence>
<evidence type="ECO:0000313" key="14">
    <source>
        <dbReference type="Proteomes" id="UP000179934"/>
    </source>
</evidence>
<evidence type="ECO:0000256" key="5">
    <source>
        <dbReference type="ARBA" id="ARBA00022617"/>
    </source>
</evidence>
<dbReference type="PANTHER" id="PTHR43141">
    <property type="entry name" value="CYTOCHROME BD2 SUBUNIT II"/>
    <property type="match status" value="1"/>
</dbReference>
<feature type="transmembrane region" description="Helical" evidence="12">
    <location>
        <begin position="292"/>
        <end position="314"/>
    </location>
</feature>
<feature type="transmembrane region" description="Helical" evidence="12">
    <location>
        <begin position="12"/>
        <end position="38"/>
    </location>
</feature>
<dbReference type="OrthoDB" id="9776710at2"/>
<evidence type="ECO:0000256" key="8">
    <source>
        <dbReference type="ARBA" id="ARBA00022982"/>
    </source>
</evidence>
<dbReference type="GeneID" id="58921117"/>
<evidence type="ECO:0000256" key="6">
    <source>
        <dbReference type="ARBA" id="ARBA00022692"/>
    </source>
</evidence>
<dbReference type="AlphaFoldDB" id="A0A1S2CWU0"/>
<dbReference type="Proteomes" id="UP000179934">
    <property type="component" value="Unassembled WGS sequence"/>
</dbReference>
<comment type="similarity">
    <text evidence="2">Belongs to the cytochrome ubiquinol oxidase subunit 2 family.</text>
</comment>